<dbReference type="SUPFAM" id="SSF52540">
    <property type="entry name" value="P-loop containing nucleoside triphosphate hydrolases"/>
    <property type="match status" value="1"/>
</dbReference>
<dbReference type="GO" id="GO:0003924">
    <property type="term" value="F:GTPase activity"/>
    <property type="evidence" value="ECO:0007669"/>
    <property type="project" value="InterPro"/>
</dbReference>
<dbReference type="InterPro" id="IPR001806">
    <property type="entry name" value="Small_GTPase"/>
</dbReference>
<evidence type="ECO:0000313" key="1">
    <source>
        <dbReference type="EMBL" id="OXA52741.1"/>
    </source>
</evidence>
<dbReference type="Proteomes" id="UP000198287">
    <property type="component" value="Unassembled WGS sequence"/>
</dbReference>
<dbReference type="NCBIfam" id="TIGR00231">
    <property type="entry name" value="small_GTP"/>
    <property type="match status" value="1"/>
</dbReference>
<keyword evidence="2" id="KW-1185">Reference proteome</keyword>
<dbReference type="InterPro" id="IPR005225">
    <property type="entry name" value="Small_GTP-bd"/>
</dbReference>
<evidence type="ECO:0000313" key="2">
    <source>
        <dbReference type="Proteomes" id="UP000198287"/>
    </source>
</evidence>
<accession>A0A226E781</accession>
<dbReference type="SMART" id="SM00174">
    <property type="entry name" value="RHO"/>
    <property type="match status" value="1"/>
</dbReference>
<dbReference type="Pfam" id="PF00071">
    <property type="entry name" value="Ras"/>
    <property type="match status" value="1"/>
</dbReference>
<dbReference type="PRINTS" id="PR00449">
    <property type="entry name" value="RASTRNSFRMNG"/>
</dbReference>
<comment type="caution">
    <text evidence="1">The sequence shown here is derived from an EMBL/GenBank/DDBJ whole genome shotgun (WGS) entry which is preliminary data.</text>
</comment>
<name>A0A226E781_FOLCA</name>
<dbReference type="OrthoDB" id="299781at2759"/>
<dbReference type="SMART" id="SM00175">
    <property type="entry name" value="RAB"/>
    <property type="match status" value="1"/>
</dbReference>
<dbReference type="PANTHER" id="PTHR46350:SF2">
    <property type="entry name" value="RAS LIKE FAMILY 10 MEMBER B"/>
    <property type="match status" value="1"/>
</dbReference>
<proteinExistence type="predicted"/>
<dbReference type="STRING" id="158441.A0A226E781"/>
<dbReference type="AlphaFoldDB" id="A0A226E781"/>
<dbReference type="Gene3D" id="3.40.50.300">
    <property type="entry name" value="P-loop containing nucleotide triphosphate hydrolases"/>
    <property type="match status" value="1"/>
</dbReference>
<gene>
    <name evidence="1" type="ORF">Fcan01_12808</name>
</gene>
<dbReference type="PROSITE" id="PS51419">
    <property type="entry name" value="RAB"/>
    <property type="match status" value="1"/>
</dbReference>
<dbReference type="GO" id="GO:0005525">
    <property type="term" value="F:GTP binding"/>
    <property type="evidence" value="ECO:0007669"/>
    <property type="project" value="InterPro"/>
</dbReference>
<dbReference type="InterPro" id="IPR052661">
    <property type="entry name" value="Ras-like_GTPase_Reg"/>
</dbReference>
<reference evidence="1 2" key="1">
    <citation type="submission" date="2015-12" db="EMBL/GenBank/DDBJ databases">
        <title>The genome of Folsomia candida.</title>
        <authorList>
            <person name="Faddeeva A."/>
            <person name="Derks M.F."/>
            <person name="Anvar Y."/>
            <person name="Smit S."/>
            <person name="Van Straalen N."/>
            <person name="Roelofs D."/>
        </authorList>
    </citation>
    <scope>NUCLEOTIDE SEQUENCE [LARGE SCALE GENOMIC DNA]</scope>
    <source>
        <strain evidence="1 2">VU population</strain>
        <tissue evidence="1">Whole body</tissue>
    </source>
</reference>
<dbReference type="InterPro" id="IPR027417">
    <property type="entry name" value="P-loop_NTPase"/>
</dbReference>
<dbReference type="PROSITE" id="PS51421">
    <property type="entry name" value="RAS"/>
    <property type="match status" value="1"/>
</dbReference>
<dbReference type="EMBL" id="LNIX01000006">
    <property type="protein sequence ID" value="OXA52741.1"/>
    <property type="molecule type" value="Genomic_DNA"/>
</dbReference>
<organism evidence="1 2">
    <name type="scientific">Folsomia candida</name>
    <name type="common">Springtail</name>
    <dbReference type="NCBI Taxonomy" id="158441"/>
    <lineage>
        <taxon>Eukaryota</taxon>
        <taxon>Metazoa</taxon>
        <taxon>Ecdysozoa</taxon>
        <taxon>Arthropoda</taxon>
        <taxon>Hexapoda</taxon>
        <taxon>Collembola</taxon>
        <taxon>Entomobryomorpha</taxon>
        <taxon>Isotomoidea</taxon>
        <taxon>Isotomidae</taxon>
        <taxon>Proisotominae</taxon>
        <taxon>Folsomia</taxon>
    </lineage>
</organism>
<dbReference type="PANTHER" id="PTHR46350">
    <property type="entry name" value="RAS LIKE FAMILY 10 MEMBER B-RELATED"/>
    <property type="match status" value="1"/>
</dbReference>
<dbReference type="OMA" id="IEMEIHI"/>
<sequence>MHIVKIVVLGSAGVGKTAIIEQFTTNTFRAEYCTTVRPVVKTRTVMLNSASGFNRVYQLKIVDLPPVSSFPQNSLEEWSGGVSLRTASAYLLVYDASNLDTFHQLKLLKEQIYDSRDMNKVPVLIVANKYDALNPTAATSTQESRERRDICSIVRKQWKLAHLECSAKYNWRIISLFKEITRLCEILELAHAKDNLHTSHLEGFHPLNGEKCAIS</sequence>
<protein>
    <submittedName>
        <fullName evidence="1">Ras-like protein family member 10B</fullName>
    </submittedName>
</protein>
<dbReference type="SMART" id="SM00173">
    <property type="entry name" value="RAS"/>
    <property type="match status" value="1"/>
</dbReference>